<gene>
    <name evidence="1" type="ORF">CS063_09685</name>
</gene>
<proteinExistence type="predicted"/>
<evidence type="ECO:0000313" key="1">
    <source>
        <dbReference type="EMBL" id="PHV70565.1"/>
    </source>
</evidence>
<name>A0AC61DCE0_9FIRM</name>
<accession>A0AC61DCE0</accession>
<dbReference type="EMBL" id="PEDL01000009">
    <property type="protein sequence ID" value="PHV70565.1"/>
    <property type="molecule type" value="Genomic_DNA"/>
</dbReference>
<comment type="caution">
    <text evidence="1">The sequence shown here is derived from an EMBL/GenBank/DDBJ whole genome shotgun (WGS) entry which is preliminary data.</text>
</comment>
<keyword evidence="2" id="KW-1185">Reference proteome</keyword>
<evidence type="ECO:0000313" key="2">
    <source>
        <dbReference type="Proteomes" id="UP000224460"/>
    </source>
</evidence>
<reference evidence="1" key="1">
    <citation type="submission" date="2017-10" db="EMBL/GenBank/DDBJ databases">
        <title>Genome sequence of cellulolytic Lachnospiraceae bacterium XHS1971 isolated from hotspring sediment.</title>
        <authorList>
            <person name="Vasudevan G."/>
            <person name="Joshi A.J."/>
            <person name="Hivarkar S."/>
            <person name="Lanjekar V.B."/>
            <person name="Dhakephalkar P.K."/>
            <person name="Dagar S."/>
        </authorList>
    </citation>
    <scope>NUCLEOTIDE SEQUENCE</scope>
    <source>
        <strain evidence="1">XHS1971</strain>
    </source>
</reference>
<sequence length="112" mass="13114">MVELLKALADETRLRILAQVLKGKLCVCEIENCLVLTQSNVSRHLTILKSAGILSSYKKAQWTYYMINDDFINNHKYLYDYLCQEVKRLPSYQMDSINLQKSKFQDLCQCKK</sequence>
<protein>
    <submittedName>
        <fullName evidence="1">Transcriptional regulator</fullName>
    </submittedName>
</protein>
<organism evidence="1 2">
    <name type="scientific">Sporanaerobium hydrogeniformans</name>
    <dbReference type="NCBI Taxonomy" id="3072179"/>
    <lineage>
        <taxon>Bacteria</taxon>
        <taxon>Bacillati</taxon>
        <taxon>Bacillota</taxon>
        <taxon>Clostridia</taxon>
        <taxon>Lachnospirales</taxon>
        <taxon>Lachnospiraceae</taxon>
        <taxon>Sporanaerobium</taxon>
    </lineage>
</organism>
<dbReference type="Proteomes" id="UP000224460">
    <property type="component" value="Unassembled WGS sequence"/>
</dbReference>